<dbReference type="Proteomes" id="UP000248410">
    <property type="component" value="Chromosome"/>
</dbReference>
<dbReference type="InterPro" id="IPR001455">
    <property type="entry name" value="TusA-like"/>
</dbReference>
<dbReference type="KEGG" id="asul:DFR86_03805"/>
<feature type="domain" description="UPF0033" evidence="1">
    <location>
        <begin position="131"/>
        <end position="181"/>
    </location>
</feature>
<dbReference type="Gene3D" id="3.30.110.40">
    <property type="entry name" value="TusA-like domain"/>
    <property type="match status" value="1"/>
</dbReference>
<dbReference type="AlphaFoldDB" id="A0A2U9ILG4"/>
<dbReference type="InterPro" id="IPR036868">
    <property type="entry name" value="TusA-like_sf"/>
</dbReference>
<dbReference type="CDD" id="cd00291">
    <property type="entry name" value="SirA_YedF_YeeD"/>
    <property type="match status" value="1"/>
</dbReference>
<dbReference type="SUPFAM" id="SSF64307">
    <property type="entry name" value="SirA-like"/>
    <property type="match status" value="1"/>
</dbReference>
<reference evidence="2 3" key="1">
    <citation type="submission" date="2018-05" db="EMBL/GenBank/DDBJ databases">
        <title>Complete Genome Sequences of Extremely Thermoacidophilic, Metal-Mobilizing Type-Strain Members of the Archaeal Family Sulfolobaceae: Acidianus brierleyi DSM-1651T, Acidianus sulfidivorans DSM-18786T, Metallosphaera hakonensis DSM-7519T, and Metallosphaera prunae DSM-10039T.</title>
        <authorList>
            <person name="Counts J.A."/>
            <person name="Kelly R.M."/>
        </authorList>
    </citation>
    <scope>NUCLEOTIDE SEQUENCE [LARGE SCALE GENOMIC DNA]</scope>
    <source>
        <strain evidence="2 3">JP7</strain>
    </source>
</reference>
<evidence type="ECO:0000313" key="2">
    <source>
        <dbReference type="EMBL" id="AWR96764.1"/>
    </source>
</evidence>
<evidence type="ECO:0000259" key="1">
    <source>
        <dbReference type="Pfam" id="PF01206"/>
    </source>
</evidence>
<accession>A0A2U9ILG4</accession>
<sequence>MDSEVVSLDFDPLGILDLERSYKLFSIEKLNRLEFGYEAKMKIFKNFEFICYIRRQDDTIKIFEPNGKFKIFINISKNKIIKINYDGLSSLKDVLLSRITSLIRTYGKYIANGKKSAICKNIFKPYVENTKDIRGFTCPLAEISLIKILENMNVGEKVEVLSDCVASTKVFPTIAKELGFVSQAYNMGDYISYVFLRIKSHKISNVDISFDSYEQIGLSLLKFSKIEKIEEYENFNDEILLYNKENITIGSPEGRGWFLISHGYSKPREIRLEYKGKTLFNDDALSALNGEKGKFKIFRLVPLN</sequence>
<organism evidence="2 3">
    <name type="scientific">Acidianus sulfidivorans JP7</name>
    <dbReference type="NCBI Taxonomy" id="619593"/>
    <lineage>
        <taxon>Archaea</taxon>
        <taxon>Thermoproteota</taxon>
        <taxon>Thermoprotei</taxon>
        <taxon>Sulfolobales</taxon>
        <taxon>Sulfolobaceae</taxon>
        <taxon>Acidianus</taxon>
    </lineage>
</organism>
<dbReference type="OrthoDB" id="44010at2157"/>
<dbReference type="GeneID" id="36837064"/>
<evidence type="ECO:0000313" key="3">
    <source>
        <dbReference type="Proteomes" id="UP000248410"/>
    </source>
</evidence>
<dbReference type="Pfam" id="PF01206">
    <property type="entry name" value="TusA"/>
    <property type="match status" value="1"/>
</dbReference>
<proteinExistence type="predicted"/>
<keyword evidence="3" id="KW-1185">Reference proteome</keyword>
<name>A0A2U9ILG4_9CREN</name>
<gene>
    <name evidence="2" type="ORF">DFR86_03805</name>
</gene>
<protein>
    <recommendedName>
        <fullName evidence="1">UPF0033 domain-containing protein</fullName>
    </recommendedName>
</protein>
<dbReference type="EMBL" id="CP029288">
    <property type="protein sequence ID" value="AWR96764.1"/>
    <property type="molecule type" value="Genomic_DNA"/>
</dbReference>
<dbReference type="RefSeq" id="WP_110379654.1">
    <property type="nucleotide sequence ID" value="NZ_CP029288.2"/>
</dbReference>